<dbReference type="GO" id="GO:0009279">
    <property type="term" value="C:cell outer membrane"/>
    <property type="evidence" value="ECO:0007669"/>
    <property type="project" value="UniProtKB-SubCell"/>
</dbReference>
<feature type="signal peptide" evidence="6">
    <location>
        <begin position="1"/>
        <end position="22"/>
    </location>
</feature>
<evidence type="ECO:0000259" key="7">
    <source>
        <dbReference type="Pfam" id="PF13505"/>
    </source>
</evidence>
<evidence type="ECO:0000256" key="2">
    <source>
        <dbReference type="ARBA" id="ARBA00022729"/>
    </source>
</evidence>
<comment type="caution">
    <text evidence="8">The sequence shown here is derived from an EMBL/GenBank/DDBJ whole genome shotgun (WGS) entry which is preliminary data.</text>
</comment>
<evidence type="ECO:0000313" key="8">
    <source>
        <dbReference type="EMBL" id="MVA95639.1"/>
    </source>
</evidence>
<dbReference type="EMBL" id="WPHG01000001">
    <property type="protein sequence ID" value="MVA95639.1"/>
    <property type="molecule type" value="Genomic_DNA"/>
</dbReference>
<evidence type="ECO:0000256" key="6">
    <source>
        <dbReference type="SAM" id="SignalP"/>
    </source>
</evidence>
<gene>
    <name evidence="8" type="ORF">GN330_00020</name>
</gene>
<protein>
    <submittedName>
        <fullName evidence="8">Outer membrane beta-barrel protein</fullName>
    </submittedName>
</protein>
<feature type="domain" description="Outer membrane protein beta-barrel" evidence="7">
    <location>
        <begin position="39"/>
        <end position="229"/>
    </location>
</feature>
<dbReference type="SUPFAM" id="SSF56925">
    <property type="entry name" value="OMPA-like"/>
    <property type="match status" value="1"/>
</dbReference>
<dbReference type="PANTHER" id="PTHR34001:SF3">
    <property type="entry name" value="BLL7405 PROTEIN"/>
    <property type="match status" value="1"/>
</dbReference>
<evidence type="ECO:0000313" key="9">
    <source>
        <dbReference type="Proteomes" id="UP000463224"/>
    </source>
</evidence>
<comment type="subcellular location">
    <subcellularLocation>
        <location evidence="1">Cell outer membrane</location>
    </subcellularLocation>
</comment>
<dbReference type="InterPro" id="IPR027385">
    <property type="entry name" value="Beta-barrel_OMP"/>
</dbReference>
<evidence type="ECO:0000256" key="1">
    <source>
        <dbReference type="ARBA" id="ARBA00004442"/>
    </source>
</evidence>
<evidence type="ECO:0000256" key="3">
    <source>
        <dbReference type="ARBA" id="ARBA00023136"/>
    </source>
</evidence>
<keyword evidence="4" id="KW-0998">Cell outer membrane</keyword>
<dbReference type="Proteomes" id="UP000463224">
    <property type="component" value="Unassembled WGS sequence"/>
</dbReference>
<keyword evidence="3" id="KW-0472">Membrane</keyword>
<dbReference type="Gene3D" id="2.40.160.20">
    <property type="match status" value="1"/>
</dbReference>
<comment type="similarity">
    <text evidence="5">Belongs to the Omp25/RopB family.</text>
</comment>
<name>A0A844QCT1_9HYPH</name>
<keyword evidence="2 6" id="KW-0732">Signal</keyword>
<dbReference type="InterPro" id="IPR011250">
    <property type="entry name" value="OMP/PagP_B-barrel"/>
</dbReference>
<sequence>MHIRSLIPATAFLCASSSTALAADPIDPDRFREPVVEAATFDWTGLYVGAHAGVGASSTTWSFSPFGNAVQPNPFRGGGGFGGLQLGYNFQSGNWVIGAEGDIALANIEGSSACPLAPFSCESAVKWLGSARLRVGYAFDRTLIYGTGGAGFGSVLREFVHPVFGTGISSDKTQVGWTAGAGVEFAVNEAWSIKGEYLYYDLGRDTYVDTAFQSSNIRTTLHTAKIGINFHW</sequence>
<keyword evidence="9" id="KW-1185">Reference proteome</keyword>
<proteinExistence type="inferred from homology"/>
<reference evidence="8 9" key="1">
    <citation type="submission" date="2019-12" db="EMBL/GenBank/DDBJ databases">
        <title>Nitratireductor arenosus sp. nov., Isolated from sea sand, Jeju island, South Korea.</title>
        <authorList>
            <person name="Kim W."/>
        </authorList>
    </citation>
    <scope>NUCLEOTIDE SEQUENCE [LARGE SCALE GENOMIC DNA]</scope>
    <source>
        <strain evidence="8 9">CAU 1489</strain>
    </source>
</reference>
<evidence type="ECO:0000256" key="4">
    <source>
        <dbReference type="ARBA" id="ARBA00023237"/>
    </source>
</evidence>
<organism evidence="8 9">
    <name type="scientific">Nitratireductor arenosus</name>
    <dbReference type="NCBI Taxonomy" id="2682096"/>
    <lineage>
        <taxon>Bacteria</taxon>
        <taxon>Pseudomonadati</taxon>
        <taxon>Pseudomonadota</taxon>
        <taxon>Alphaproteobacteria</taxon>
        <taxon>Hyphomicrobiales</taxon>
        <taxon>Phyllobacteriaceae</taxon>
        <taxon>Nitratireductor</taxon>
    </lineage>
</organism>
<accession>A0A844QCT1</accession>
<dbReference type="PANTHER" id="PTHR34001">
    <property type="entry name" value="BLL7405 PROTEIN"/>
    <property type="match status" value="1"/>
</dbReference>
<dbReference type="Pfam" id="PF13505">
    <property type="entry name" value="OMP_b-brl"/>
    <property type="match status" value="1"/>
</dbReference>
<dbReference type="AlphaFoldDB" id="A0A844QCT1"/>
<evidence type="ECO:0000256" key="5">
    <source>
        <dbReference type="ARBA" id="ARBA00038306"/>
    </source>
</evidence>
<feature type="chain" id="PRO_5033023571" evidence="6">
    <location>
        <begin position="23"/>
        <end position="232"/>
    </location>
</feature>
<dbReference type="InterPro" id="IPR051692">
    <property type="entry name" value="OMP-like"/>
</dbReference>